<name>A0AAW2U536_9LAMI</name>
<dbReference type="EMBL" id="JACGWN010000013">
    <property type="protein sequence ID" value="KAL0412010.1"/>
    <property type="molecule type" value="Genomic_DNA"/>
</dbReference>
<feature type="transmembrane region" description="Helical" evidence="1">
    <location>
        <begin position="16"/>
        <end position="34"/>
    </location>
</feature>
<comment type="caution">
    <text evidence="2">The sequence shown here is derived from an EMBL/GenBank/DDBJ whole genome shotgun (WGS) entry which is preliminary data.</text>
</comment>
<accession>A0AAW2U536</accession>
<gene>
    <name evidence="2" type="ORF">Slati_3790700</name>
</gene>
<reference evidence="2" key="2">
    <citation type="journal article" date="2024" name="Plant">
        <title>Genomic evolution and insights into agronomic trait innovations of Sesamum species.</title>
        <authorList>
            <person name="Miao H."/>
            <person name="Wang L."/>
            <person name="Qu L."/>
            <person name="Liu H."/>
            <person name="Sun Y."/>
            <person name="Le M."/>
            <person name="Wang Q."/>
            <person name="Wei S."/>
            <person name="Zheng Y."/>
            <person name="Lin W."/>
            <person name="Duan Y."/>
            <person name="Cao H."/>
            <person name="Xiong S."/>
            <person name="Wang X."/>
            <person name="Wei L."/>
            <person name="Li C."/>
            <person name="Ma Q."/>
            <person name="Ju M."/>
            <person name="Zhao R."/>
            <person name="Li G."/>
            <person name="Mu C."/>
            <person name="Tian Q."/>
            <person name="Mei H."/>
            <person name="Zhang T."/>
            <person name="Gao T."/>
            <person name="Zhang H."/>
        </authorList>
    </citation>
    <scope>NUCLEOTIDE SEQUENCE</scope>
    <source>
        <strain evidence="2">KEN1</strain>
    </source>
</reference>
<evidence type="ECO:0000256" key="1">
    <source>
        <dbReference type="SAM" id="Phobius"/>
    </source>
</evidence>
<reference evidence="2" key="1">
    <citation type="submission" date="2020-06" db="EMBL/GenBank/DDBJ databases">
        <authorList>
            <person name="Li T."/>
            <person name="Hu X."/>
            <person name="Zhang T."/>
            <person name="Song X."/>
            <person name="Zhang H."/>
            <person name="Dai N."/>
            <person name="Sheng W."/>
            <person name="Hou X."/>
            <person name="Wei L."/>
        </authorList>
    </citation>
    <scope>NUCLEOTIDE SEQUENCE</scope>
    <source>
        <strain evidence="2">KEN1</strain>
        <tissue evidence="2">Leaf</tissue>
    </source>
</reference>
<dbReference type="AlphaFoldDB" id="A0AAW2U536"/>
<protein>
    <submittedName>
        <fullName evidence="2">Uncharacterized protein</fullName>
    </submittedName>
</protein>
<evidence type="ECO:0000313" key="2">
    <source>
        <dbReference type="EMBL" id="KAL0412010.1"/>
    </source>
</evidence>
<keyword evidence="1" id="KW-0812">Transmembrane</keyword>
<feature type="transmembrane region" description="Helical" evidence="1">
    <location>
        <begin position="46"/>
        <end position="68"/>
    </location>
</feature>
<keyword evidence="1" id="KW-1133">Transmembrane helix</keyword>
<sequence>MFYVRGMFFPFNHCNLYAHAFTFYYLVGVFPFQVQLSNRAGSFTLASYALAILALYIATRTAALSLASSTKSRFIPQSLHIGLCVVIFHSSRKLSYLRRRHSFHPITKVKWGFSRGGSWCCSICPQYTRELVHPCPLGGSQPRLQMLEDRSVGDFHLTVRLQVAHRGEELFDP</sequence>
<keyword evidence="1" id="KW-0472">Membrane</keyword>
<feature type="transmembrane region" description="Helical" evidence="1">
    <location>
        <begin position="74"/>
        <end position="91"/>
    </location>
</feature>
<proteinExistence type="predicted"/>
<organism evidence="2">
    <name type="scientific">Sesamum latifolium</name>
    <dbReference type="NCBI Taxonomy" id="2727402"/>
    <lineage>
        <taxon>Eukaryota</taxon>
        <taxon>Viridiplantae</taxon>
        <taxon>Streptophyta</taxon>
        <taxon>Embryophyta</taxon>
        <taxon>Tracheophyta</taxon>
        <taxon>Spermatophyta</taxon>
        <taxon>Magnoliopsida</taxon>
        <taxon>eudicotyledons</taxon>
        <taxon>Gunneridae</taxon>
        <taxon>Pentapetalae</taxon>
        <taxon>asterids</taxon>
        <taxon>lamiids</taxon>
        <taxon>Lamiales</taxon>
        <taxon>Pedaliaceae</taxon>
        <taxon>Sesamum</taxon>
    </lineage>
</organism>